<sequence length="346" mass="37441">MLKDVAGSKSLFTVSPDSVTSVTCSHCEPTFICEEHRAPVTNLPILVFYGKCQASCTVLGCEHNPYLWTSGTQTNLMESVSNVSGFNLPKHGNQGKHRVTKRGPALSLFTLVTSEDIAGSVASETLSNPRSLKVCILPSCVFDKTLQEIFSGKSLCSIFFKDAVKENGGIICVERTVLSLQKPPLSCTSGISDLTGPVRLDDLDSSTEANTLCTVKGIVNGVNDRESYTWPVCNLCGSNELRPLTPKRCQFYCCQCSSDVSSPVIRMQLEVFLQCQGRPQCKVRLKLREETISSILGSCSSEDGRYEVTAVLGKELGPVHCYVQCAASMVILEEISLLQAGSAGDQ</sequence>
<reference evidence="2" key="1">
    <citation type="submission" date="2023-07" db="EMBL/GenBank/DDBJ databases">
        <authorList>
            <person name="Stuckert A."/>
        </authorList>
    </citation>
    <scope>NUCLEOTIDE SEQUENCE</scope>
</reference>
<evidence type="ECO:0000313" key="3">
    <source>
        <dbReference type="Proteomes" id="UP001176940"/>
    </source>
</evidence>
<dbReference type="InterPro" id="IPR028032">
    <property type="entry name" value="DUF4503"/>
</dbReference>
<organism evidence="2 3">
    <name type="scientific">Ranitomeya imitator</name>
    <name type="common">mimic poison frog</name>
    <dbReference type="NCBI Taxonomy" id="111125"/>
    <lineage>
        <taxon>Eukaryota</taxon>
        <taxon>Metazoa</taxon>
        <taxon>Chordata</taxon>
        <taxon>Craniata</taxon>
        <taxon>Vertebrata</taxon>
        <taxon>Euteleostomi</taxon>
        <taxon>Amphibia</taxon>
        <taxon>Batrachia</taxon>
        <taxon>Anura</taxon>
        <taxon>Neobatrachia</taxon>
        <taxon>Hyloidea</taxon>
        <taxon>Dendrobatidae</taxon>
        <taxon>Dendrobatinae</taxon>
        <taxon>Ranitomeya</taxon>
    </lineage>
</organism>
<dbReference type="PANTHER" id="PTHR34347:SF1">
    <property type="entry name" value="DNA REPAIR-SCAFFOLDING PROTEIN"/>
    <property type="match status" value="1"/>
</dbReference>
<comment type="caution">
    <text evidence="2">The sequence shown here is derived from an EMBL/GenBank/DDBJ whole genome shotgun (WGS) entry which is preliminary data.</text>
</comment>
<dbReference type="EMBL" id="CAUEEQ010032417">
    <property type="protein sequence ID" value="CAJ0950908.1"/>
    <property type="molecule type" value="Genomic_DNA"/>
</dbReference>
<gene>
    <name evidence="2" type="ORF">RIMI_LOCUS13215982</name>
</gene>
<protein>
    <recommendedName>
        <fullName evidence="1">DUF4503 domain-containing protein</fullName>
    </recommendedName>
</protein>
<dbReference type="PANTHER" id="PTHR34347">
    <property type="entry name" value="DNA REPAIR-SCAFFOLDING PROTEIN SPIDR"/>
    <property type="match status" value="1"/>
</dbReference>
<proteinExistence type="predicted"/>
<dbReference type="Pfam" id="PF14951">
    <property type="entry name" value="DUF4503"/>
    <property type="match status" value="1"/>
</dbReference>
<feature type="domain" description="DUF4503" evidence="1">
    <location>
        <begin position="124"/>
        <end position="337"/>
    </location>
</feature>
<keyword evidence="3" id="KW-1185">Reference proteome</keyword>
<evidence type="ECO:0000259" key="1">
    <source>
        <dbReference type="Pfam" id="PF14951"/>
    </source>
</evidence>
<name>A0ABN9LVE3_9NEOB</name>
<evidence type="ECO:0000313" key="2">
    <source>
        <dbReference type="EMBL" id="CAJ0950908.1"/>
    </source>
</evidence>
<accession>A0ABN9LVE3</accession>
<dbReference type="InterPro" id="IPR053054">
    <property type="entry name" value="DNA_repair-scaffolding"/>
</dbReference>
<dbReference type="Proteomes" id="UP001176940">
    <property type="component" value="Unassembled WGS sequence"/>
</dbReference>